<keyword evidence="2" id="KW-1185">Reference proteome</keyword>
<gene>
    <name evidence="1" type="ORF">HZR21_07825</name>
</gene>
<proteinExistence type="predicted"/>
<sequence length="111" mass="12119">MSFEHLATEKQYLQVTVDALLQEDEQIQLLAMNATPDGLVGLTNGKDTLKIEHRRADDDSKITTSNSVIDMFRSGKTTHTSVVQASDWDSVLSGGAFKGNFSYAVRLVKGG</sequence>
<dbReference type="Proteomes" id="UP000530186">
    <property type="component" value="Unassembled WGS sequence"/>
</dbReference>
<protein>
    <submittedName>
        <fullName evidence="1">Uncharacterized protein</fullName>
    </submittedName>
</protein>
<accession>A0A7V8N1L6</accession>
<dbReference type="EMBL" id="JACBNY010000013">
    <property type="protein sequence ID" value="MBA0017029.1"/>
    <property type="molecule type" value="Genomic_DNA"/>
</dbReference>
<name>A0A7V8N1L6_9LACT</name>
<dbReference type="RefSeq" id="WP_180747167.1">
    <property type="nucleotide sequence ID" value="NZ_CBCRWQ010000025.1"/>
</dbReference>
<organism evidence="1 2">
    <name type="scientific">Pseudolactococcus laudensis</name>
    <dbReference type="NCBI Taxonomy" id="1494461"/>
    <lineage>
        <taxon>Bacteria</taxon>
        <taxon>Bacillati</taxon>
        <taxon>Bacillota</taxon>
        <taxon>Bacilli</taxon>
        <taxon>Lactobacillales</taxon>
        <taxon>Streptococcaceae</taxon>
        <taxon>Pseudolactococcus</taxon>
    </lineage>
</organism>
<evidence type="ECO:0000313" key="1">
    <source>
        <dbReference type="EMBL" id="MBA0017029.1"/>
    </source>
</evidence>
<dbReference type="GeneID" id="303195424"/>
<reference evidence="1 2" key="1">
    <citation type="submission" date="2020-07" db="EMBL/GenBank/DDBJ databases">
        <authorList>
            <person name="Hilgarth M."/>
            <person name="Werum V."/>
            <person name="Vogel R.F."/>
        </authorList>
    </citation>
    <scope>NUCLEOTIDE SEQUENCE [LARGE SCALE GENOMIC DNA]</scope>
    <source>
        <strain evidence="1 2">DSM 28961</strain>
    </source>
</reference>
<evidence type="ECO:0000313" key="2">
    <source>
        <dbReference type="Proteomes" id="UP000530186"/>
    </source>
</evidence>
<dbReference type="AlphaFoldDB" id="A0A7V8N1L6"/>
<comment type="caution">
    <text evidence="1">The sequence shown here is derived from an EMBL/GenBank/DDBJ whole genome shotgun (WGS) entry which is preliminary data.</text>
</comment>